<feature type="compositionally biased region" description="Basic and acidic residues" evidence="2">
    <location>
        <begin position="226"/>
        <end position="237"/>
    </location>
</feature>
<evidence type="ECO:0000259" key="3">
    <source>
        <dbReference type="PROSITE" id="PS50089"/>
    </source>
</evidence>
<dbReference type="Gene3D" id="3.30.40.10">
    <property type="entry name" value="Zinc/RING finger domain, C3HC4 (zinc finger)"/>
    <property type="match status" value="1"/>
</dbReference>
<sequence length="248" mass="27809">MAISSYPTPADAGVLCVILANTAISISIVKEIVRSILHSIGIHIASWEELSVEPTYSSECHRNPSESYMEEFRTRSPAMMYDSIFTVDCPKQECSICLTEFNPKAEINRLSCGHIFHKSCLEKWLKFWNATCPLCRNYVMPQEVEEDACPILKPCNLRYLRDRLKPMTESLSRPSLPDSSAMSRLSHISGDLPVNSESFDPTDMLLRGMLVLLCLLPTGEDGIEDDERKTGLEKPVGDKNQTFGDEIG</sequence>
<dbReference type="SUPFAM" id="SSF57850">
    <property type="entry name" value="RING/U-box"/>
    <property type="match status" value="1"/>
</dbReference>
<dbReference type="Pfam" id="PF13639">
    <property type="entry name" value="zf-RING_2"/>
    <property type="match status" value="1"/>
</dbReference>
<dbReference type="PANTHER" id="PTHR47258">
    <property type="match status" value="1"/>
</dbReference>
<evidence type="ECO:0000313" key="5">
    <source>
        <dbReference type="Proteomes" id="UP000826271"/>
    </source>
</evidence>
<feature type="region of interest" description="Disordered" evidence="2">
    <location>
        <begin position="224"/>
        <end position="248"/>
    </location>
</feature>
<dbReference type="InterPro" id="IPR001841">
    <property type="entry name" value="Znf_RING"/>
</dbReference>
<dbReference type="InterPro" id="IPR044249">
    <property type="entry name" value="XERICO-like"/>
</dbReference>
<accession>A0AAV6Y090</accession>
<evidence type="ECO:0000256" key="2">
    <source>
        <dbReference type="SAM" id="MobiDB-lite"/>
    </source>
</evidence>
<feature type="compositionally biased region" description="Polar residues" evidence="2">
    <location>
        <begin position="239"/>
        <end position="248"/>
    </location>
</feature>
<dbReference type="InterPro" id="IPR013083">
    <property type="entry name" value="Znf_RING/FYVE/PHD"/>
</dbReference>
<dbReference type="EMBL" id="WHWC01000003">
    <property type="protein sequence ID" value="KAG8387155.1"/>
    <property type="molecule type" value="Genomic_DNA"/>
</dbReference>
<dbReference type="SMART" id="SM00184">
    <property type="entry name" value="RING"/>
    <property type="match status" value="1"/>
</dbReference>
<protein>
    <recommendedName>
        <fullName evidence="3">RING-type domain-containing protein</fullName>
    </recommendedName>
</protein>
<proteinExistence type="predicted"/>
<dbReference type="PROSITE" id="PS50089">
    <property type="entry name" value="ZF_RING_2"/>
    <property type="match status" value="1"/>
</dbReference>
<dbReference type="Proteomes" id="UP000826271">
    <property type="component" value="Unassembled WGS sequence"/>
</dbReference>
<organism evidence="4 5">
    <name type="scientific">Buddleja alternifolia</name>
    <dbReference type="NCBI Taxonomy" id="168488"/>
    <lineage>
        <taxon>Eukaryota</taxon>
        <taxon>Viridiplantae</taxon>
        <taxon>Streptophyta</taxon>
        <taxon>Embryophyta</taxon>
        <taxon>Tracheophyta</taxon>
        <taxon>Spermatophyta</taxon>
        <taxon>Magnoliopsida</taxon>
        <taxon>eudicotyledons</taxon>
        <taxon>Gunneridae</taxon>
        <taxon>Pentapetalae</taxon>
        <taxon>asterids</taxon>
        <taxon>lamiids</taxon>
        <taxon>Lamiales</taxon>
        <taxon>Scrophulariaceae</taxon>
        <taxon>Buddlejeae</taxon>
        <taxon>Buddleja</taxon>
    </lineage>
</organism>
<name>A0AAV6Y090_9LAMI</name>
<keyword evidence="1" id="KW-0479">Metal-binding</keyword>
<keyword evidence="5" id="KW-1185">Reference proteome</keyword>
<dbReference type="GO" id="GO:0008270">
    <property type="term" value="F:zinc ion binding"/>
    <property type="evidence" value="ECO:0007669"/>
    <property type="project" value="UniProtKB-KW"/>
</dbReference>
<dbReference type="PANTHER" id="PTHR47258:SF1">
    <property type="entry name" value="E3 UBIQUITIN-PROTEIN LIGASE XERICO-RELATED"/>
    <property type="match status" value="1"/>
</dbReference>
<evidence type="ECO:0000256" key="1">
    <source>
        <dbReference type="PROSITE-ProRule" id="PRU00175"/>
    </source>
</evidence>
<reference evidence="4" key="1">
    <citation type="submission" date="2019-10" db="EMBL/GenBank/DDBJ databases">
        <authorList>
            <person name="Zhang R."/>
            <person name="Pan Y."/>
            <person name="Wang J."/>
            <person name="Ma R."/>
            <person name="Yu S."/>
        </authorList>
    </citation>
    <scope>NUCLEOTIDE SEQUENCE</scope>
    <source>
        <strain evidence="4">LA-IB0</strain>
        <tissue evidence="4">Leaf</tissue>
    </source>
</reference>
<evidence type="ECO:0000313" key="4">
    <source>
        <dbReference type="EMBL" id="KAG8387155.1"/>
    </source>
</evidence>
<keyword evidence="1" id="KW-0862">Zinc</keyword>
<comment type="caution">
    <text evidence="4">The sequence shown here is derived from an EMBL/GenBank/DDBJ whole genome shotgun (WGS) entry which is preliminary data.</text>
</comment>
<dbReference type="AlphaFoldDB" id="A0AAV6Y090"/>
<feature type="domain" description="RING-type" evidence="3">
    <location>
        <begin position="94"/>
        <end position="136"/>
    </location>
</feature>
<keyword evidence="1" id="KW-0863">Zinc-finger</keyword>
<gene>
    <name evidence="4" type="ORF">BUALT_Bualt03G0223800</name>
</gene>